<organism evidence="1 2">
    <name type="scientific">Rhizopus azygosporus</name>
    <name type="common">Rhizopus microsporus var. azygosporus</name>
    <dbReference type="NCBI Taxonomy" id="86630"/>
    <lineage>
        <taxon>Eukaryota</taxon>
        <taxon>Fungi</taxon>
        <taxon>Fungi incertae sedis</taxon>
        <taxon>Mucoromycota</taxon>
        <taxon>Mucoromycotina</taxon>
        <taxon>Mucoromycetes</taxon>
        <taxon>Mucorales</taxon>
        <taxon>Mucorineae</taxon>
        <taxon>Rhizopodaceae</taxon>
        <taxon>Rhizopus</taxon>
    </lineage>
</organism>
<protein>
    <submittedName>
        <fullName evidence="1">Uncharacterized protein</fullName>
    </submittedName>
</protein>
<feature type="non-terminal residue" evidence="1">
    <location>
        <position position="148"/>
    </location>
</feature>
<reference evidence="1 2" key="1">
    <citation type="journal article" date="2018" name="G3 (Bethesda)">
        <title>Phylogenetic and Phylogenomic Definition of Rhizopus Species.</title>
        <authorList>
            <person name="Gryganskyi A.P."/>
            <person name="Golan J."/>
            <person name="Dolatabadi S."/>
            <person name="Mondo S."/>
            <person name="Robb S."/>
            <person name="Idnurm A."/>
            <person name="Muszewska A."/>
            <person name="Steczkiewicz K."/>
            <person name="Masonjones S."/>
            <person name="Liao H.L."/>
            <person name="Gajdeczka M.T."/>
            <person name="Anike F."/>
            <person name="Vuek A."/>
            <person name="Anishchenko I.M."/>
            <person name="Voigt K."/>
            <person name="de Hoog G.S."/>
            <person name="Smith M.E."/>
            <person name="Heitman J."/>
            <person name="Vilgalys R."/>
            <person name="Stajich J.E."/>
        </authorList>
    </citation>
    <scope>NUCLEOTIDE SEQUENCE [LARGE SCALE GENOMIC DNA]</scope>
    <source>
        <strain evidence="1 2">CBS 357.93</strain>
    </source>
</reference>
<dbReference type="Proteomes" id="UP000252139">
    <property type="component" value="Unassembled WGS sequence"/>
</dbReference>
<sequence length="148" mass="17310">MKTPEEVIRHVEVLKKVEKLKYFESMQHSVIMKSNLSQLVHAFVSRLFDTSCYKLLQNEDIQAMLAEERIDNDEAKLIITRHCPKFVETVVIINEIWFLYTSFCAFIHKKELDDCADASRVGSQTEPVSFVRRKTRAGSDYFEQMART</sequence>
<proteinExistence type="predicted"/>
<evidence type="ECO:0000313" key="1">
    <source>
        <dbReference type="EMBL" id="RCH88885.1"/>
    </source>
</evidence>
<gene>
    <name evidence="1" type="ORF">CU097_011666</name>
</gene>
<comment type="caution">
    <text evidence="1">The sequence shown here is derived from an EMBL/GenBank/DDBJ whole genome shotgun (WGS) entry which is preliminary data.</text>
</comment>
<dbReference type="EMBL" id="PJQL01001388">
    <property type="protein sequence ID" value="RCH88885.1"/>
    <property type="molecule type" value="Genomic_DNA"/>
</dbReference>
<dbReference type="AlphaFoldDB" id="A0A367JG81"/>
<accession>A0A367JG81</accession>
<name>A0A367JG81_RHIAZ</name>
<evidence type="ECO:0000313" key="2">
    <source>
        <dbReference type="Proteomes" id="UP000252139"/>
    </source>
</evidence>
<dbReference type="OrthoDB" id="2217590at2759"/>
<keyword evidence="2" id="KW-1185">Reference proteome</keyword>